<comment type="caution">
    <text evidence="1">The sequence shown here is derived from an EMBL/GenBank/DDBJ whole genome shotgun (WGS) entry which is preliminary data.</text>
</comment>
<dbReference type="AlphaFoldDB" id="A0AAE0NNI6"/>
<keyword evidence="2" id="KW-1185">Reference proteome</keyword>
<evidence type="ECO:0000313" key="1">
    <source>
        <dbReference type="EMBL" id="KAK3384644.1"/>
    </source>
</evidence>
<dbReference type="Proteomes" id="UP001287356">
    <property type="component" value="Unassembled WGS sequence"/>
</dbReference>
<name>A0AAE0NNI6_9PEZI</name>
<dbReference type="EMBL" id="JAULSN010000001">
    <property type="protein sequence ID" value="KAK3384644.1"/>
    <property type="molecule type" value="Genomic_DNA"/>
</dbReference>
<accession>A0AAE0NNI6</accession>
<proteinExistence type="predicted"/>
<organism evidence="1 2">
    <name type="scientific">Lasiosphaeria ovina</name>
    <dbReference type="NCBI Taxonomy" id="92902"/>
    <lineage>
        <taxon>Eukaryota</taxon>
        <taxon>Fungi</taxon>
        <taxon>Dikarya</taxon>
        <taxon>Ascomycota</taxon>
        <taxon>Pezizomycotina</taxon>
        <taxon>Sordariomycetes</taxon>
        <taxon>Sordariomycetidae</taxon>
        <taxon>Sordariales</taxon>
        <taxon>Lasiosphaeriaceae</taxon>
        <taxon>Lasiosphaeria</taxon>
    </lineage>
</organism>
<evidence type="ECO:0000313" key="2">
    <source>
        <dbReference type="Proteomes" id="UP001287356"/>
    </source>
</evidence>
<reference evidence="1" key="2">
    <citation type="submission" date="2023-06" db="EMBL/GenBank/DDBJ databases">
        <authorList>
            <consortium name="Lawrence Berkeley National Laboratory"/>
            <person name="Haridas S."/>
            <person name="Hensen N."/>
            <person name="Bonometti L."/>
            <person name="Westerberg I."/>
            <person name="Brannstrom I.O."/>
            <person name="Guillou S."/>
            <person name="Cros-Aarteil S."/>
            <person name="Calhoun S."/>
            <person name="Kuo A."/>
            <person name="Mondo S."/>
            <person name="Pangilinan J."/>
            <person name="Riley R."/>
            <person name="Labutti K."/>
            <person name="Andreopoulos B."/>
            <person name="Lipzen A."/>
            <person name="Chen C."/>
            <person name="Yanf M."/>
            <person name="Daum C."/>
            <person name="Ng V."/>
            <person name="Clum A."/>
            <person name="Steindorff A."/>
            <person name="Ohm R."/>
            <person name="Martin F."/>
            <person name="Silar P."/>
            <person name="Natvig D."/>
            <person name="Lalanne C."/>
            <person name="Gautier V."/>
            <person name="Ament-Velasquez S.L."/>
            <person name="Kruys A."/>
            <person name="Hutchinson M.I."/>
            <person name="Powell A.J."/>
            <person name="Barry K."/>
            <person name="Miller A.N."/>
            <person name="Grigoriev I.V."/>
            <person name="Debuchy R."/>
            <person name="Gladieux P."/>
            <person name="Thoren M.H."/>
            <person name="Johannesson H."/>
        </authorList>
    </citation>
    <scope>NUCLEOTIDE SEQUENCE</scope>
    <source>
        <strain evidence="1">CBS 958.72</strain>
    </source>
</reference>
<sequence length="154" mass="16295">MRSRLSLYPAIRLVPPPSPRGSGASKVRFSGQAEGAVGGWRFVQQRPVLLSWPLAVAVTIVVVGPGFRGCCSALAHGSLLIRSLVLPDSCRLALVPETCLSLAVVRWPRLGSASFLHVSSRCLPALLWSSRVLKLHPSSRCGPPGKAAQVLAAV</sequence>
<reference evidence="1" key="1">
    <citation type="journal article" date="2023" name="Mol. Phylogenet. Evol.">
        <title>Genome-scale phylogeny and comparative genomics of the fungal order Sordariales.</title>
        <authorList>
            <person name="Hensen N."/>
            <person name="Bonometti L."/>
            <person name="Westerberg I."/>
            <person name="Brannstrom I.O."/>
            <person name="Guillou S."/>
            <person name="Cros-Aarteil S."/>
            <person name="Calhoun S."/>
            <person name="Haridas S."/>
            <person name="Kuo A."/>
            <person name="Mondo S."/>
            <person name="Pangilinan J."/>
            <person name="Riley R."/>
            <person name="LaButti K."/>
            <person name="Andreopoulos B."/>
            <person name="Lipzen A."/>
            <person name="Chen C."/>
            <person name="Yan M."/>
            <person name="Daum C."/>
            <person name="Ng V."/>
            <person name="Clum A."/>
            <person name="Steindorff A."/>
            <person name="Ohm R.A."/>
            <person name="Martin F."/>
            <person name="Silar P."/>
            <person name="Natvig D.O."/>
            <person name="Lalanne C."/>
            <person name="Gautier V."/>
            <person name="Ament-Velasquez S.L."/>
            <person name="Kruys A."/>
            <person name="Hutchinson M.I."/>
            <person name="Powell A.J."/>
            <person name="Barry K."/>
            <person name="Miller A.N."/>
            <person name="Grigoriev I.V."/>
            <person name="Debuchy R."/>
            <person name="Gladieux P."/>
            <person name="Hiltunen Thoren M."/>
            <person name="Johannesson H."/>
        </authorList>
    </citation>
    <scope>NUCLEOTIDE SEQUENCE</scope>
    <source>
        <strain evidence="1">CBS 958.72</strain>
    </source>
</reference>
<protein>
    <submittedName>
        <fullName evidence="1">Uncharacterized protein</fullName>
    </submittedName>
</protein>
<gene>
    <name evidence="1" type="ORF">B0T24DRAFT_94106</name>
</gene>